<sequence>MFSVTFHYDSPSLTMVVLAAITIEKDFDRRFIITRIVGFYLPAI</sequence>
<gene>
    <name evidence="1" type="ORF">ACI8B_230015</name>
</gene>
<name>A0A653K4T9_9GAMM</name>
<evidence type="ECO:0000313" key="2">
    <source>
        <dbReference type="Proteomes" id="UP000430404"/>
    </source>
</evidence>
<accession>A0A653K4T9</accession>
<evidence type="ECO:0000313" key="1">
    <source>
        <dbReference type="EMBL" id="VXA55618.1"/>
    </source>
</evidence>
<dbReference type="EMBL" id="CABWKZ010000016">
    <property type="protein sequence ID" value="VXA55618.1"/>
    <property type="molecule type" value="Genomic_DNA"/>
</dbReference>
<protein>
    <submittedName>
        <fullName evidence="1">Uncharacterized protein</fullName>
    </submittedName>
</protein>
<proteinExistence type="predicted"/>
<dbReference type="AlphaFoldDB" id="A0A653K4T9"/>
<dbReference type="Proteomes" id="UP000430404">
    <property type="component" value="Unassembled WGS sequence"/>
</dbReference>
<reference evidence="1 2" key="1">
    <citation type="submission" date="2019-10" db="EMBL/GenBank/DDBJ databases">
        <authorList>
            <person name="Karimi E."/>
        </authorList>
    </citation>
    <scope>NUCLEOTIDE SEQUENCE [LARGE SCALE GENOMIC DNA]</scope>
    <source>
        <strain evidence="1">Acinetobacter sp. 8BE</strain>
    </source>
</reference>
<organism evidence="1 2">
    <name type="scientific">Acinetobacter proteolyticus</name>
    <dbReference type="NCBI Taxonomy" id="1776741"/>
    <lineage>
        <taxon>Bacteria</taxon>
        <taxon>Pseudomonadati</taxon>
        <taxon>Pseudomonadota</taxon>
        <taxon>Gammaproteobacteria</taxon>
        <taxon>Moraxellales</taxon>
        <taxon>Moraxellaceae</taxon>
        <taxon>Acinetobacter</taxon>
    </lineage>
</organism>